<dbReference type="Pfam" id="PF00651">
    <property type="entry name" value="BTB"/>
    <property type="match status" value="1"/>
</dbReference>
<dbReference type="PROSITE" id="PS50097">
    <property type="entry name" value="BTB"/>
    <property type="match status" value="1"/>
</dbReference>
<sequence>MTVVTNPACTDSNGESQPQSQSEASTSGTQILQYHLNRRVDELRSVDDYCNLYDSEKQSDITFVAGINGDTIRVPGHRRVLAATSPVFAALLSTKADIIIVDYIDRRGFEQLLRYYYCEPTVLTTVVTARTTLYAAYKFLCPHLTERCARRLDEMLDAEVALEVLRDLRFLCARLPGAASAPPLPALESDAAARTLSHCAMWCDSLAHNALLVIDDNADAALNHEKLEDLTYEDLALIVKRDTLRVSSELVLAEALARWSTAACKRTKRELTPGNKRAALGELAYCPRYLLLSGEELDRALALELLEPIERALVLARARKLSAPVPVGAEQEAMLRRWAHPRPTEPAAAPVFLSPRSEIIEEPQPTKLCGRRPKKLKQPCFEPEDNRNKSNCCSDCFHGFIHALVCLFD</sequence>
<evidence type="ECO:0000256" key="1">
    <source>
        <dbReference type="SAM" id="MobiDB-lite"/>
    </source>
</evidence>
<dbReference type="Gene3D" id="1.25.40.420">
    <property type="match status" value="1"/>
</dbReference>
<dbReference type="CTD" id="38741"/>
<organism evidence="3 4">
    <name type="scientific">Bicyclus anynana</name>
    <name type="common">Squinting bush brown butterfly</name>
    <dbReference type="NCBI Taxonomy" id="110368"/>
    <lineage>
        <taxon>Eukaryota</taxon>
        <taxon>Metazoa</taxon>
        <taxon>Ecdysozoa</taxon>
        <taxon>Arthropoda</taxon>
        <taxon>Hexapoda</taxon>
        <taxon>Insecta</taxon>
        <taxon>Pterygota</taxon>
        <taxon>Neoptera</taxon>
        <taxon>Endopterygota</taxon>
        <taxon>Lepidoptera</taxon>
        <taxon>Glossata</taxon>
        <taxon>Ditrysia</taxon>
        <taxon>Papilionoidea</taxon>
        <taxon>Nymphalidae</taxon>
        <taxon>Satyrinae</taxon>
        <taxon>Satyrini</taxon>
        <taxon>Mycalesina</taxon>
        <taxon>Bicyclus</taxon>
    </lineage>
</organism>
<dbReference type="Pfam" id="PF07707">
    <property type="entry name" value="BACK"/>
    <property type="match status" value="1"/>
</dbReference>
<evidence type="ECO:0000259" key="2">
    <source>
        <dbReference type="PROSITE" id="PS50097"/>
    </source>
</evidence>
<dbReference type="SMART" id="SM00225">
    <property type="entry name" value="BTB"/>
    <property type="match status" value="1"/>
</dbReference>
<evidence type="ECO:0000313" key="3">
    <source>
        <dbReference type="Proteomes" id="UP001652582"/>
    </source>
</evidence>
<reference evidence="4" key="1">
    <citation type="submission" date="2025-08" db="UniProtKB">
        <authorList>
            <consortium name="RefSeq"/>
        </authorList>
    </citation>
    <scope>IDENTIFICATION</scope>
</reference>
<proteinExistence type="predicted"/>
<gene>
    <name evidence="4" type="primary">LOC112051928</name>
</gene>
<accession>A0A6J1NNF0</accession>
<dbReference type="GO" id="GO:0005829">
    <property type="term" value="C:cytosol"/>
    <property type="evidence" value="ECO:0007669"/>
    <property type="project" value="TreeGrafter"/>
</dbReference>
<dbReference type="InterPro" id="IPR011705">
    <property type="entry name" value="BACK"/>
</dbReference>
<name>A0A6J1NNF0_BICAN</name>
<protein>
    <submittedName>
        <fullName evidence="4">BTB/POZ domain-containing protein 3</fullName>
    </submittedName>
</protein>
<dbReference type="InterPro" id="IPR000210">
    <property type="entry name" value="BTB/POZ_dom"/>
</dbReference>
<feature type="domain" description="BTB" evidence="2">
    <location>
        <begin position="59"/>
        <end position="125"/>
    </location>
</feature>
<dbReference type="SUPFAM" id="SSF54695">
    <property type="entry name" value="POZ domain"/>
    <property type="match status" value="1"/>
</dbReference>
<dbReference type="PANTHER" id="PTHR45774">
    <property type="entry name" value="BTB/POZ DOMAIN-CONTAINING"/>
    <property type="match status" value="1"/>
</dbReference>
<dbReference type="InterPro" id="IPR011333">
    <property type="entry name" value="SKP1/BTB/POZ_sf"/>
</dbReference>
<dbReference type="GeneID" id="112051928"/>
<dbReference type="GO" id="GO:0022008">
    <property type="term" value="P:neurogenesis"/>
    <property type="evidence" value="ECO:0007669"/>
    <property type="project" value="TreeGrafter"/>
</dbReference>
<dbReference type="RefSeq" id="XP_023946557.1">
    <property type="nucleotide sequence ID" value="XM_024090789.2"/>
</dbReference>
<keyword evidence="3" id="KW-1185">Reference proteome</keyword>
<dbReference type="Gene3D" id="3.30.710.10">
    <property type="entry name" value="Potassium Channel Kv1.1, Chain A"/>
    <property type="match status" value="1"/>
</dbReference>
<feature type="region of interest" description="Disordered" evidence="1">
    <location>
        <begin position="1"/>
        <end position="28"/>
    </location>
</feature>
<evidence type="ECO:0000313" key="4">
    <source>
        <dbReference type="RefSeq" id="XP_023946557.1"/>
    </source>
</evidence>
<dbReference type="PANTHER" id="PTHR45774:SF4">
    <property type="entry name" value="AXUNDEAD, ISOFORM F"/>
    <property type="match status" value="1"/>
</dbReference>
<dbReference type="KEGG" id="bany:112051928"/>
<dbReference type="AlphaFoldDB" id="A0A6J1NNF0"/>
<dbReference type="OrthoDB" id="6335872at2759"/>
<dbReference type="Proteomes" id="UP001652582">
    <property type="component" value="Chromosome 15"/>
</dbReference>